<dbReference type="AlphaFoldDB" id="G8X0X5"/>
<dbReference type="EMBL" id="CP003219">
    <property type="protein sequence ID" value="AEW97605.1"/>
    <property type="molecule type" value="Genomic_DNA"/>
</dbReference>
<dbReference type="STRING" id="1003195.SCATT_52340"/>
<name>G8X0X5_STREN</name>
<reference evidence="2" key="1">
    <citation type="submission" date="2011-12" db="EMBL/GenBank/DDBJ databases">
        <title>Complete genome sequence of Streptomyces cattleya strain DSM 46488.</title>
        <authorList>
            <person name="Ou H.-Y."/>
            <person name="Li P."/>
            <person name="Zhao C."/>
            <person name="O'Hagan D."/>
            <person name="Deng Z."/>
        </authorList>
    </citation>
    <scope>NUCLEOTIDE SEQUENCE [LARGE SCALE GENOMIC DNA]</scope>
    <source>
        <strain evidence="2">ATCC 35852 / DSM 46488 / JCM 4925 / NBRC 14057 / NRRL 8057</strain>
    </source>
</reference>
<accession>G8X0X5</accession>
<organism evidence="1 2">
    <name type="scientific">Streptantibioticus cattleyicolor (strain ATCC 35852 / DSM 46488 / JCM 4925 / NBRC 14057 / NRRL 8057)</name>
    <name type="common">Streptomyces cattleya</name>
    <dbReference type="NCBI Taxonomy" id="1003195"/>
    <lineage>
        <taxon>Bacteria</taxon>
        <taxon>Bacillati</taxon>
        <taxon>Actinomycetota</taxon>
        <taxon>Actinomycetes</taxon>
        <taxon>Kitasatosporales</taxon>
        <taxon>Streptomycetaceae</taxon>
        <taxon>Streptantibioticus</taxon>
    </lineage>
</organism>
<keyword evidence="2" id="KW-1185">Reference proteome</keyword>
<dbReference type="KEGG" id="scy:SCATT_52340"/>
<dbReference type="Proteomes" id="UP000007842">
    <property type="component" value="Chromosome"/>
</dbReference>
<evidence type="ECO:0000313" key="1">
    <source>
        <dbReference type="EMBL" id="AEW97605.1"/>
    </source>
</evidence>
<dbReference type="HOGENOM" id="CLU_3349021_0_0_11"/>
<sequence length="37" mass="4056">MKHINLSPDKRTDVPYQVKPLLVPRRSPEAPVAGACA</sequence>
<protein>
    <submittedName>
        <fullName evidence="1">Uncharacterized protein</fullName>
    </submittedName>
</protein>
<evidence type="ECO:0000313" key="2">
    <source>
        <dbReference type="Proteomes" id="UP000007842"/>
    </source>
</evidence>
<proteinExistence type="predicted"/>
<gene>
    <name evidence="1" type="ordered locus">SCATT_52340</name>
</gene>